<keyword evidence="1" id="KW-1133">Transmembrane helix</keyword>
<name>A0A384WIE5_9CAUD</name>
<accession>A0A384WIE5</accession>
<evidence type="ECO:0000256" key="1">
    <source>
        <dbReference type="SAM" id="Phobius"/>
    </source>
</evidence>
<protein>
    <submittedName>
        <fullName evidence="2">DUF2842 domain-containing protein</fullName>
    </submittedName>
</protein>
<dbReference type="GeneID" id="55003915"/>
<feature type="transmembrane region" description="Helical" evidence="1">
    <location>
        <begin position="6"/>
        <end position="22"/>
    </location>
</feature>
<keyword evidence="1" id="KW-0472">Membrane</keyword>
<proteinExistence type="predicted"/>
<dbReference type="KEGG" id="vg:55003915"/>
<evidence type="ECO:0000313" key="2">
    <source>
        <dbReference type="EMBL" id="ATI16973.1"/>
    </source>
</evidence>
<keyword evidence="1" id="KW-0812">Transmembrane</keyword>
<evidence type="ECO:0000313" key="3">
    <source>
        <dbReference type="Proteomes" id="UP000275089"/>
    </source>
</evidence>
<dbReference type="EMBL" id="MF630921">
    <property type="protein sequence ID" value="ATI16973.1"/>
    <property type="molecule type" value="Genomic_DNA"/>
</dbReference>
<organism evidence="2 3">
    <name type="scientific">Escherichia phage IMM-002</name>
    <dbReference type="NCBI Taxonomy" id="2041760"/>
    <lineage>
        <taxon>Viruses</taxon>
        <taxon>Duplodnaviria</taxon>
        <taxon>Heunggongvirae</taxon>
        <taxon>Uroviricota</taxon>
        <taxon>Caudoviricetes</taxon>
        <taxon>Autographivirales</taxon>
        <taxon>Autotranscriptaviridae</taxon>
        <taxon>Studiervirinae</taxon>
        <taxon>Kayfunavirus</taxon>
        <taxon>Kayfunavirus IMM002</taxon>
    </lineage>
</organism>
<keyword evidence="3" id="KW-1185">Reference proteome</keyword>
<reference evidence="2 3" key="1">
    <citation type="submission" date="2017-08" db="EMBL/GenBank/DDBJ databases">
        <title>Genomic analysis reveals CRISPR-Cas mediated host-pathogen interaction between enterotoxigenic Escherichia coli and phages.</title>
        <authorList>
            <person name="Chakraborty S."/>
            <person name="Begum Y.A."/>
            <person name="Qadri F."/>
            <person name="Camilli A."/>
        </authorList>
    </citation>
    <scope>NUCLEOTIDE SEQUENCE [LARGE SCALE GENOMIC DNA]</scope>
</reference>
<dbReference type="Proteomes" id="UP000275089">
    <property type="component" value="Segment"/>
</dbReference>
<dbReference type="RefSeq" id="YP_009812842.1">
    <property type="nucleotide sequence ID" value="NC_048071.1"/>
</dbReference>
<sequence>MTDLKWLALWLAFLAVYILIQRRRG</sequence>